<feature type="transmembrane region" description="Helical" evidence="1">
    <location>
        <begin position="196"/>
        <end position="217"/>
    </location>
</feature>
<keyword evidence="1" id="KW-0472">Membrane</keyword>
<organism evidence="2 3">
    <name type="scientific">Taishania pollutisoli</name>
    <dbReference type="NCBI Taxonomy" id="2766479"/>
    <lineage>
        <taxon>Bacteria</taxon>
        <taxon>Pseudomonadati</taxon>
        <taxon>Bacteroidota</taxon>
        <taxon>Flavobacteriia</taxon>
        <taxon>Flavobacteriales</taxon>
        <taxon>Crocinitomicaceae</taxon>
        <taxon>Taishania</taxon>
    </lineage>
</organism>
<keyword evidence="1" id="KW-0812">Transmembrane</keyword>
<dbReference type="RefSeq" id="WP_163490422.1">
    <property type="nucleotide sequence ID" value="NZ_JACVEL010000001.1"/>
</dbReference>
<dbReference type="Proteomes" id="UP000652681">
    <property type="component" value="Unassembled WGS sequence"/>
</dbReference>
<feature type="transmembrane region" description="Helical" evidence="1">
    <location>
        <begin position="51"/>
        <end position="71"/>
    </location>
</feature>
<feature type="transmembrane region" description="Helical" evidence="1">
    <location>
        <begin position="92"/>
        <end position="109"/>
    </location>
</feature>
<comment type="caution">
    <text evidence="2">The sequence shown here is derived from an EMBL/GenBank/DDBJ whole genome shotgun (WGS) entry which is preliminary data.</text>
</comment>
<evidence type="ECO:0000313" key="2">
    <source>
        <dbReference type="EMBL" id="MBC9811227.1"/>
    </source>
</evidence>
<proteinExistence type="predicted"/>
<dbReference type="EMBL" id="JACVEL010000001">
    <property type="protein sequence ID" value="MBC9811227.1"/>
    <property type="molecule type" value="Genomic_DNA"/>
</dbReference>
<keyword evidence="1" id="KW-1133">Transmembrane helix</keyword>
<name>A0A8J6TRN1_9FLAO</name>
<sequence length="218" mass="24878">MEKFFRVISWIFMPLSMPLVALTIVLYTPTELDFYTQVNALYYLDPSVKRFFFNSFALFGWMFPVVSILILRLTKQIDSIELDNQKQRFTPLLLSGVYAAMLLTLLFKFNSQVTLSVHLFSLAFSGVFIAVIFLIINLKFKISLHAAGVGILLGFLFSYYLEQSLIGIWQVCSACVLGGFVIASRIALKKHTNSELIIGFISGFFITFITDFMITLYF</sequence>
<feature type="transmembrane region" description="Helical" evidence="1">
    <location>
        <begin position="115"/>
        <end position="135"/>
    </location>
</feature>
<keyword evidence="3" id="KW-1185">Reference proteome</keyword>
<feature type="transmembrane region" description="Helical" evidence="1">
    <location>
        <begin position="142"/>
        <end position="161"/>
    </location>
</feature>
<reference evidence="2" key="1">
    <citation type="submission" date="2020-09" db="EMBL/GenBank/DDBJ databases">
        <title>Taishania pollutisoli gen. nov., sp. nov., Isolated from Tetrabromobisphenol A-Contaminated Soil.</title>
        <authorList>
            <person name="Chen Q."/>
        </authorList>
    </citation>
    <scope>NUCLEOTIDE SEQUENCE</scope>
    <source>
        <strain evidence="2">CZZ-1</strain>
    </source>
</reference>
<feature type="transmembrane region" description="Helical" evidence="1">
    <location>
        <begin position="7"/>
        <end position="27"/>
    </location>
</feature>
<dbReference type="AlphaFoldDB" id="A0A8J6TRN1"/>
<dbReference type="Gene3D" id="1.20.144.10">
    <property type="entry name" value="Phosphatidic acid phosphatase type 2/haloperoxidase"/>
    <property type="match status" value="1"/>
</dbReference>
<accession>A0A8J6TRN1</accession>
<evidence type="ECO:0000313" key="3">
    <source>
        <dbReference type="Proteomes" id="UP000652681"/>
    </source>
</evidence>
<feature type="transmembrane region" description="Helical" evidence="1">
    <location>
        <begin position="167"/>
        <end position="184"/>
    </location>
</feature>
<gene>
    <name evidence="2" type="ORF">H9Y05_01950</name>
</gene>
<protein>
    <submittedName>
        <fullName evidence="2">Uncharacterized protein</fullName>
    </submittedName>
</protein>
<evidence type="ECO:0000256" key="1">
    <source>
        <dbReference type="SAM" id="Phobius"/>
    </source>
</evidence>